<keyword evidence="1" id="KW-0004">4Fe-4S</keyword>
<dbReference type="PROSITE" id="PS01230">
    <property type="entry name" value="TRMA_1"/>
    <property type="match status" value="1"/>
</dbReference>
<accession>A0A8J3GK82</accession>
<dbReference type="InterPro" id="IPR029063">
    <property type="entry name" value="SAM-dependent_MTases_sf"/>
</dbReference>
<proteinExistence type="inferred from homology"/>
<evidence type="ECO:0000256" key="5">
    <source>
        <dbReference type="ARBA" id="ARBA00023014"/>
    </source>
</evidence>
<evidence type="ECO:0000256" key="6">
    <source>
        <dbReference type="PROSITE-ProRule" id="PRU01024"/>
    </source>
</evidence>
<evidence type="ECO:0000256" key="3">
    <source>
        <dbReference type="ARBA" id="ARBA00022679"/>
    </source>
</evidence>
<dbReference type="Gene3D" id="2.40.50.1070">
    <property type="match status" value="1"/>
</dbReference>
<dbReference type="InterPro" id="IPR012340">
    <property type="entry name" value="NA-bd_OB-fold"/>
</dbReference>
<keyword evidence="1" id="KW-0408">Iron</keyword>
<feature type="binding site" evidence="6">
    <location>
        <position position="292"/>
    </location>
    <ligand>
        <name>S-adenosyl-L-methionine</name>
        <dbReference type="ChEBI" id="CHEBI:59789"/>
    </ligand>
</feature>
<dbReference type="Gene3D" id="3.40.50.150">
    <property type="entry name" value="Vaccinia Virus protein VP39"/>
    <property type="match status" value="1"/>
</dbReference>
<sequence>MSTQYRINHLGAQGDGIANTERGPVYIPFTLPDETVTAAVNKDRGDLIAIQEPAANRVEPPCRHFGTCGGCQLQHMAMPDYLAWKRNKVVQALKSQALTPEVGDIIPCAPHSRRRVTLALRKVEAGMLLGYNRHLSHEIIDIVECPISVPPIVEALESLRAVARLSCSTNKPFRMTVTATAAGLDVALLESGKLDDAARKTIADFALANRFARVSVDGEIIVEPTKPQVSMGASVVTVPPGGFLQAVASAEGAMAALVLDHIGKSKRVADLFAGSGAFSLRLAARAEVHAVEGDAAPLAALDRAFRFTPGLKRVTTEKRDLFERPLTTKELDRFDAVVFDPPRAGAEFLCKQLAKSQVPKVAAVSCNPLTLARDLAILTAGGYRITSVTPVDQFLWSSHVEAVALLEKPKKRR</sequence>
<organism evidence="8 9">
    <name type="scientific">Tianweitania populi</name>
    <dbReference type="NCBI Taxonomy" id="1607949"/>
    <lineage>
        <taxon>Bacteria</taxon>
        <taxon>Pseudomonadati</taxon>
        <taxon>Pseudomonadota</taxon>
        <taxon>Alphaproteobacteria</taxon>
        <taxon>Hyphomicrobiales</taxon>
        <taxon>Phyllobacteriaceae</taxon>
        <taxon>Tianweitania</taxon>
    </lineage>
</organism>
<evidence type="ECO:0000256" key="1">
    <source>
        <dbReference type="ARBA" id="ARBA00022485"/>
    </source>
</evidence>
<protein>
    <submittedName>
        <fullName evidence="8">RNA methyltransferase</fullName>
    </submittedName>
</protein>
<comment type="caution">
    <text evidence="8">The sequence shown here is derived from an EMBL/GenBank/DDBJ whole genome shotgun (WGS) entry which is preliminary data.</text>
</comment>
<dbReference type="GO" id="GO:0070475">
    <property type="term" value="P:rRNA base methylation"/>
    <property type="evidence" value="ECO:0007669"/>
    <property type="project" value="TreeGrafter"/>
</dbReference>
<name>A0A8J3GK82_9HYPH</name>
<dbReference type="SUPFAM" id="SSF50249">
    <property type="entry name" value="Nucleic acid-binding proteins"/>
    <property type="match status" value="1"/>
</dbReference>
<dbReference type="Gene3D" id="2.40.50.140">
    <property type="entry name" value="Nucleic acid-binding proteins"/>
    <property type="match status" value="1"/>
</dbReference>
<keyword evidence="1" id="KW-0479">Metal-binding</keyword>
<dbReference type="CDD" id="cd02440">
    <property type="entry name" value="AdoMet_MTases"/>
    <property type="match status" value="1"/>
</dbReference>
<comment type="similarity">
    <text evidence="6">Belongs to the class I-like SAM-binding methyltransferase superfamily. RNA M5U methyltransferase family.</text>
</comment>
<feature type="active site" description="Nucleophile" evidence="6">
    <location>
        <position position="366"/>
    </location>
</feature>
<feature type="binding site" evidence="6">
    <location>
        <position position="272"/>
    </location>
    <ligand>
        <name>S-adenosyl-L-methionine</name>
        <dbReference type="ChEBI" id="CHEBI:59789"/>
    </ligand>
</feature>
<evidence type="ECO:0000256" key="4">
    <source>
        <dbReference type="ARBA" id="ARBA00022691"/>
    </source>
</evidence>
<dbReference type="AlphaFoldDB" id="A0A8J3GK82"/>
<keyword evidence="3 6" id="KW-0808">Transferase</keyword>
<dbReference type="PANTHER" id="PTHR11061">
    <property type="entry name" value="RNA M5U METHYLTRANSFERASE"/>
    <property type="match status" value="1"/>
</dbReference>
<evidence type="ECO:0000313" key="8">
    <source>
        <dbReference type="EMBL" id="GHD05908.1"/>
    </source>
</evidence>
<evidence type="ECO:0000256" key="7">
    <source>
        <dbReference type="PROSITE-ProRule" id="PRU10015"/>
    </source>
</evidence>
<feature type="active site" evidence="7">
    <location>
        <position position="366"/>
    </location>
</feature>
<keyword evidence="5" id="KW-0411">Iron-sulfur</keyword>
<evidence type="ECO:0000256" key="2">
    <source>
        <dbReference type="ARBA" id="ARBA00022603"/>
    </source>
</evidence>
<dbReference type="InterPro" id="IPR010280">
    <property type="entry name" value="U5_MeTrfase_fam"/>
</dbReference>
<dbReference type="InterPro" id="IPR030390">
    <property type="entry name" value="MeTrfase_TrmA_AS"/>
</dbReference>
<feature type="binding site" evidence="6">
    <location>
        <position position="340"/>
    </location>
    <ligand>
        <name>S-adenosyl-L-methionine</name>
        <dbReference type="ChEBI" id="CHEBI:59789"/>
    </ligand>
</feature>
<evidence type="ECO:0000313" key="9">
    <source>
        <dbReference type="Proteomes" id="UP000630142"/>
    </source>
</evidence>
<gene>
    <name evidence="8" type="ORF">GCM10016234_02660</name>
</gene>
<dbReference type="Pfam" id="PF05958">
    <property type="entry name" value="tRNA_U5-meth_tr"/>
    <property type="match status" value="1"/>
</dbReference>
<keyword evidence="2 6" id="KW-0489">Methyltransferase</keyword>
<dbReference type="PANTHER" id="PTHR11061:SF49">
    <property type="entry name" value="23S RRNA (URACIL(1939)-C(5))-METHYLTRANSFERASE RLMD"/>
    <property type="match status" value="1"/>
</dbReference>
<dbReference type="EMBL" id="BMZQ01000001">
    <property type="protein sequence ID" value="GHD05908.1"/>
    <property type="molecule type" value="Genomic_DNA"/>
</dbReference>
<reference evidence="8" key="2">
    <citation type="submission" date="2020-09" db="EMBL/GenBank/DDBJ databases">
        <authorList>
            <person name="Sun Q."/>
            <person name="Kim S."/>
        </authorList>
    </citation>
    <scope>NUCLEOTIDE SEQUENCE</scope>
    <source>
        <strain evidence="8">KCTC 42249</strain>
    </source>
</reference>
<reference evidence="8" key="1">
    <citation type="journal article" date="2014" name="Int. J. Syst. Evol. Microbiol.">
        <title>Complete genome sequence of Corynebacterium casei LMG S-19264T (=DSM 44701T), isolated from a smear-ripened cheese.</title>
        <authorList>
            <consortium name="US DOE Joint Genome Institute (JGI-PGF)"/>
            <person name="Walter F."/>
            <person name="Albersmeier A."/>
            <person name="Kalinowski J."/>
            <person name="Ruckert C."/>
        </authorList>
    </citation>
    <scope>NUCLEOTIDE SEQUENCE</scope>
    <source>
        <strain evidence="8">KCTC 42249</strain>
    </source>
</reference>
<dbReference type="SUPFAM" id="SSF53335">
    <property type="entry name" value="S-adenosyl-L-methionine-dependent methyltransferases"/>
    <property type="match status" value="1"/>
</dbReference>
<dbReference type="GO" id="GO:0051536">
    <property type="term" value="F:iron-sulfur cluster binding"/>
    <property type="evidence" value="ECO:0007669"/>
    <property type="project" value="UniProtKB-KW"/>
</dbReference>
<dbReference type="RefSeq" id="WP_189501121.1">
    <property type="nucleotide sequence ID" value="NZ_BMZQ01000001.1"/>
</dbReference>
<keyword evidence="9" id="KW-1185">Reference proteome</keyword>
<dbReference type="Proteomes" id="UP000630142">
    <property type="component" value="Unassembled WGS sequence"/>
</dbReference>
<feature type="binding site" evidence="6">
    <location>
        <position position="245"/>
    </location>
    <ligand>
        <name>S-adenosyl-L-methionine</name>
        <dbReference type="ChEBI" id="CHEBI:59789"/>
    </ligand>
</feature>
<keyword evidence="4 6" id="KW-0949">S-adenosyl-L-methionine</keyword>
<dbReference type="GO" id="GO:0070041">
    <property type="term" value="F:rRNA (uridine-C5-)-methyltransferase activity"/>
    <property type="evidence" value="ECO:0007669"/>
    <property type="project" value="TreeGrafter"/>
</dbReference>
<dbReference type="PROSITE" id="PS51687">
    <property type="entry name" value="SAM_MT_RNA_M5U"/>
    <property type="match status" value="1"/>
</dbReference>